<organism evidence="1">
    <name type="scientific">Chaetophora sp. FACHB-2423</name>
    <dbReference type="NCBI Taxonomy" id="2725789"/>
    <lineage>
        <taxon>Eukaryota</taxon>
        <taxon>Viridiplantae</taxon>
        <taxon>Chlorophyta</taxon>
        <taxon>core chlorophytes</taxon>
        <taxon>Chlorophyceae</taxon>
        <taxon>OCC clade</taxon>
        <taxon>Chaetophorales</taxon>
        <taxon>Chaetophoraceae</taxon>
        <taxon>Chaetophora</taxon>
    </lineage>
</organism>
<geneLocation type="chloroplast" evidence="1"/>
<accession>A0A6H1XDX4</accession>
<dbReference type="AlphaFoldDB" id="A0A6H1XDX4"/>
<dbReference type="EMBL" id="MN701588">
    <property type="protein sequence ID" value="QJA13765.1"/>
    <property type="molecule type" value="Genomic_DNA"/>
</dbReference>
<name>A0A6H1XDX4_9CHLO</name>
<protein>
    <submittedName>
        <fullName evidence="1">Uncharacterized protein</fullName>
    </submittedName>
</protein>
<evidence type="ECO:0000313" key="1">
    <source>
        <dbReference type="EMBL" id="QJA13765.1"/>
    </source>
</evidence>
<gene>
    <name evidence="1" type="primary">orf106</name>
</gene>
<keyword evidence="1" id="KW-0150">Chloroplast</keyword>
<proteinExistence type="predicted"/>
<sequence>MKYFLITTCSKLFNLPRKKLSKKKLAVFSSFLCKGLAISSPLHKKSFFSSFSSPGKTKWENEKAKLFLSSLFLSWKRKKSCRQRCSLPYLFVKNHFCLTVLFFFIS</sequence>
<keyword evidence="1" id="KW-0934">Plastid</keyword>
<reference evidence="1" key="1">
    <citation type="submission" date="2019-11" db="EMBL/GenBank/DDBJ databases">
        <title>The Chloroplast Genome of the Green Alga Chaetophora sp.</title>
        <authorList>
            <person name="Liu B."/>
        </authorList>
    </citation>
    <scope>NUCLEOTIDE SEQUENCE</scope>
</reference>